<evidence type="ECO:0000256" key="2">
    <source>
        <dbReference type="ARBA" id="ARBA00022723"/>
    </source>
</evidence>
<dbReference type="Gene3D" id="1.10.575.10">
    <property type="entry name" value="P1 Nuclease"/>
    <property type="match status" value="1"/>
</dbReference>
<sequence>MGDRTMGHCSRRLIAALAALAIGWLPQSALAWGSYGHRTTAAIAMDNVSPATRKAIARLLAKSGELGTPDCPVHSLEDAAVWPDCVRKYSWRYGYTFAWHYQTEPICEEYSARKNCSGGNCVSAQITRNERILADESLPDAVRLQALVFLVHFIGDIHQPLHSGDHEDRGGNDVKAEYGIVPGLNLHWIWDGPMAERAISSAQPSLVRRYTPAEKAALGGGTPADWGRESWQVARDFAYRTAFGRDACAAGAAPLPKDAALTQEVIAESVPVIQKRIEQAGIRMAQSLDKAFAPGPLPETPRG</sequence>
<keyword evidence="5" id="KW-1015">Disulfide bond</keyword>
<keyword evidence="2" id="KW-0479">Metal-binding</keyword>
<dbReference type="EMBL" id="CP061510">
    <property type="protein sequence ID" value="QSB44637.1"/>
    <property type="molecule type" value="Genomic_DNA"/>
</dbReference>
<keyword evidence="8" id="KW-1185">Reference proteome</keyword>
<evidence type="ECO:0000256" key="3">
    <source>
        <dbReference type="ARBA" id="ARBA00022759"/>
    </source>
</evidence>
<gene>
    <name evidence="7" type="ORF">IDJ81_00055</name>
</gene>
<evidence type="ECO:0000256" key="5">
    <source>
        <dbReference type="ARBA" id="ARBA00023157"/>
    </source>
</evidence>
<dbReference type="Proteomes" id="UP000663637">
    <property type="component" value="Chromosome"/>
</dbReference>
<reference evidence="7 8" key="1">
    <citation type="submission" date="2020-09" db="EMBL/GenBank/DDBJ databases">
        <title>Complete genome sequence of altererythrobacter flavus SS-21NJ, isolated from Dongying oil sludge in Shandong province.</title>
        <authorList>
            <person name="Sun S."/>
            <person name="Zhang Z."/>
        </authorList>
    </citation>
    <scope>NUCLEOTIDE SEQUENCE [LARGE SCALE GENOMIC DNA]</scope>
    <source>
        <strain evidence="7 8">SS-21NJ</strain>
    </source>
</reference>
<dbReference type="InterPro" id="IPR003154">
    <property type="entry name" value="S1/P1nuclease"/>
</dbReference>
<accession>A0ABX7KAT8</accession>
<dbReference type="PANTHER" id="PTHR33146">
    <property type="entry name" value="ENDONUCLEASE 4"/>
    <property type="match status" value="1"/>
</dbReference>
<evidence type="ECO:0000313" key="7">
    <source>
        <dbReference type="EMBL" id="QSB44637.1"/>
    </source>
</evidence>
<evidence type="ECO:0000256" key="6">
    <source>
        <dbReference type="ARBA" id="ARBA00023180"/>
    </source>
</evidence>
<name>A0ABX7KAT8_9SPHN</name>
<keyword evidence="1" id="KW-0540">Nuclease</keyword>
<keyword evidence="4" id="KW-0378">Hydrolase</keyword>
<evidence type="ECO:0000256" key="4">
    <source>
        <dbReference type="ARBA" id="ARBA00022801"/>
    </source>
</evidence>
<protein>
    <submittedName>
        <fullName evidence="7">S1/P1 nuclease</fullName>
    </submittedName>
</protein>
<dbReference type="InterPro" id="IPR008947">
    <property type="entry name" value="PLipase_C/P1_nuclease_dom_sf"/>
</dbReference>
<dbReference type="PANTHER" id="PTHR33146:SF26">
    <property type="entry name" value="ENDONUCLEASE 4"/>
    <property type="match status" value="1"/>
</dbReference>
<keyword evidence="6" id="KW-0325">Glycoprotein</keyword>
<evidence type="ECO:0000256" key="1">
    <source>
        <dbReference type="ARBA" id="ARBA00022722"/>
    </source>
</evidence>
<organism evidence="7 8">
    <name type="scientific">Tsuneonella flava</name>
    <dbReference type="NCBI Taxonomy" id="2055955"/>
    <lineage>
        <taxon>Bacteria</taxon>
        <taxon>Pseudomonadati</taxon>
        <taxon>Pseudomonadota</taxon>
        <taxon>Alphaproteobacteria</taxon>
        <taxon>Sphingomonadales</taxon>
        <taxon>Erythrobacteraceae</taxon>
        <taxon>Tsuneonella</taxon>
    </lineage>
</organism>
<dbReference type="SUPFAM" id="SSF48537">
    <property type="entry name" value="Phospholipase C/P1 nuclease"/>
    <property type="match status" value="1"/>
</dbReference>
<dbReference type="Pfam" id="PF02265">
    <property type="entry name" value="S1-P1_nuclease"/>
    <property type="match status" value="1"/>
</dbReference>
<proteinExistence type="predicted"/>
<evidence type="ECO:0000313" key="8">
    <source>
        <dbReference type="Proteomes" id="UP000663637"/>
    </source>
</evidence>
<dbReference type="CDD" id="cd11010">
    <property type="entry name" value="S1-P1_nuclease"/>
    <property type="match status" value="1"/>
</dbReference>
<keyword evidence="3" id="KW-0255">Endonuclease</keyword>